<sequence length="165" mass="18820">MEKKTWNTTRDQEGKGLLRLGERPEQLPERAFISLTRGEGLNLLQLFINQLLTLLVMSQMKRTPGLLYAELQGELKNRKGIGQTITVWDGKSMSKFRNNGFHGFAMKFFTWVIHRKSTKTYYLTYSLNGSIPSQVEAAGILKKYGKYYDGGQLVRKACPPKIDAL</sequence>
<name>A0ABZ2CA81_9BACI</name>
<organism evidence="1 2">
    <name type="scientific">Niallia oryzisoli</name>
    <dbReference type="NCBI Taxonomy" id="1737571"/>
    <lineage>
        <taxon>Bacteria</taxon>
        <taxon>Bacillati</taxon>
        <taxon>Bacillota</taxon>
        <taxon>Bacilli</taxon>
        <taxon>Bacillales</taxon>
        <taxon>Bacillaceae</taxon>
        <taxon>Niallia</taxon>
    </lineage>
</organism>
<dbReference type="Proteomes" id="UP001357223">
    <property type="component" value="Chromosome"/>
</dbReference>
<evidence type="ECO:0000313" key="2">
    <source>
        <dbReference type="Proteomes" id="UP001357223"/>
    </source>
</evidence>
<accession>A0ABZ2CA81</accession>
<evidence type="ECO:0000313" key="1">
    <source>
        <dbReference type="EMBL" id="WVX79943.1"/>
    </source>
</evidence>
<reference evidence="1 2" key="1">
    <citation type="submission" date="2023-10" db="EMBL/GenBank/DDBJ databases">
        <title>Niallia locisalis sp.nov. isolated from a salt pond sample.</title>
        <authorList>
            <person name="Li X.-J."/>
            <person name="Dong L."/>
        </authorList>
    </citation>
    <scope>NUCLEOTIDE SEQUENCE [LARGE SCALE GENOMIC DNA]</scope>
    <source>
        <strain evidence="1 2">DSM 29761</strain>
    </source>
</reference>
<proteinExistence type="predicted"/>
<protein>
    <submittedName>
        <fullName evidence="1">Uncharacterized protein</fullName>
    </submittedName>
</protein>
<gene>
    <name evidence="1" type="ORF">R4Z09_22035</name>
</gene>
<dbReference type="RefSeq" id="WP_338448874.1">
    <property type="nucleotide sequence ID" value="NZ_CP137640.1"/>
</dbReference>
<keyword evidence="2" id="KW-1185">Reference proteome</keyword>
<dbReference type="EMBL" id="CP137640">
    <property type="protein sequence ID" value="WVX79943.1"/>
    <property type="molecule type" value="Genomic_DNA"/>
</dbReference>